<comment type="caution">
    <text evidence="2">The sequence shown here is derived from an EMBL/GenBank/DDBJ whole genome shotgun (WGS) entry which is preliminary data.</text>
</comment>
<evidence type="ECO:0000313" key="3">
    <source>
        <dbReference type="Proteomes" id="UP000265618"/>
    </source>
</evidence>
<name>A0A9K3D8Y7_9EUKA</name>
<dbReference type="Proteomes" id="UP000265618">
    <property type="component" value="Unassembled WGS sequence"/>
</dbReference>
<accession>A0A9K3D8Y7</accession>
<keyword evidence="1" id="KW-1133">Transmembrane helix</keyword>
<evidence type="ECO:0000256" key="1">
    <source>
        <dbReference type="SAM" id="Phobius"/>
    </source>
</evidence>
<organism evidence="2 3">
    <name type="scientific">Kipferlia bialata</name>
    <dbReference type="NCBI Taxonomy" id="797122"/>
    <lineage>
        <taxon>Eukaryota</taxon>
        <taxon>Metamonada</taxon>
        <taxon>Carpediemonas-like organisms</taxon>
        <taxon>Kipferlia</taxon>
    </lineage>
</organism>
<keyword evidence="3" id="KW-1185">Reference proteome</keyword>
<sequence length="79" mass="8206">MFLSSTGISVMTGPPSAPTALHQSWAMLKLRAKQVVMSPLGSLAATLGPFLLIALIGVFDIALKSSLTVHVDGDLDPVC</sequence>
<protein>
    <submittedName>
        <fullName evidence="2">Uncharacterized protein</fullName>
    </submittedName>
</protein>
<gene>
    <name evidence="2" type="ORF">KIPB_012478</name>
</gene>
<feature type="transmembrane region" description="Helical" evidence="1">
    <location>
        <begin position="35"/>
        <end position="59"/>
    </location>
</feature>
<keyword evidence="1" id="KW-0812">Transmembrane</keyword>
<dbReference type="EMBL" id="BDIP01005532">
    <property type="protein sequence ID" value="GIQ89875.1"/>
    <property type="molecule type" value="Genomic_DNA"/>
</dbReference>
<dbReference type="AlphaFoldDB" id="A0A9K3D8Y7"/>
<keyword evidence="1" id="KW-0472">Membrane</keyword>
<evidence type="ECO:0000313" key="2">
    <source>
        <dbReference type="EMBL" id="GIQ89875.1"/>
    </source>
</evidence>
<proteinExistence type="predicted"/>
<reference evidence="2 3" key="1">
    <citation type="journal article" date="2018" name="PLoS ONE">
        <title>The draft genome of Kipferlia bialata reveals reductive genome evolution in fornicate parasites.</title>
        <authorList>
            <person name="Tanifuji G."/>
            <person name="Takabayashi S."/>
            <person name="Kume K."/>
            <person name="Takagi M."/>
            <person name="Nakayama T."/>
            <person name="Kamikawa R."/>
            <person name="Inagaki Y."/>
            <person name="Hashimoto T."/>
        </authorList>
    </citation>
    <scope>NUCLEOTIDE SEQUENCE [LARGE SCALE GENOMIC DNA]</scope>
    <source>
        <strain evidence="2">NY0173</strain>
    </source>
</reference>